<organism evidence="2 3">
    <name type="scientific">Molorchus minor</name>
    <dbReference type="NCBI Taxonomy" id="1323400"/>
    <lineage>
        <taxon>Eukaryota</taxon>
        <taxon>Metazoa</taxon>
        <taxon>Ecdysozoa</taxon>
        <taxon>Arthropoda</taxon>
        <taxon>Hexapoda</taxon>
        <taxon>Insecta</taxon>
        <taxon>Pterygota</taxon>
        <taxon>Neoptera</taxon>
        <taxon>Endopterygota</taxon>
        <taxon>Coleoptera</taxon>
        <taxon>Polyphaga</taxon>
        <taxon>Cucujiformia</taxon>
        <taxon>Chrysomeloidea</taxon>
        <taxon>Cerambycidae</taxon>
        <taxon>Lamiinae</taxon>
        <taxon>Monochamini</taxon>
        <taxon>Molorchus</taxon>
    </lineage>
</organism>
<evidence type="ECO:0000313" key="2">
    <source>
        <dbReference type="EMBL" id="KAJ8974697.1"/>
    </source>
</evidence>
<dbReference type="InterPro" id="IPR041228">
    <property type="entry name" value="Dynein_C"/>
</dbReference>
<comment type="caution">
    <text evidence="2">The sequence shown here is derived from an EMBL/GenBank/DDBJ whole genome shotgun (WGS) entry which is preliminary data.</text>
</comment>
<dbReference type="Gene3D" id="1.20.1270.280">
    <property type="match status" value="1"/>
</dbReference>
<evidence type="ECO:0000313" key="3">
    <source>
        <dbReference type="Proteomes" id="UP001162164"/>
    </source>
</evidence>
<dbReference type="PANTHER" id="PTHR46961">
    <property type="entry name" value="DYNEIN HEAVY CHAIN 1, AXONEMAL-LIKE PROTEIN"/>
    <property type="match status" value="1"/>
</dbReference>
<dbReference type="InterPro" id="IPR026983">
    <property type="entry name" value="DHC"/>
</dbReference>
<feature type="domain" description="Dynein heavy chain C-terminal" evidence="1">
    <location>
        <begin position="2"/>
        <end position="261"/>
    </location>
</feature>
<reference evidence="2" key="1">
    <citation type="journal article" date="2023" name="Insect Mol. Biol.">
        <title>Genome sequencing provides insights into the evolution of gene families encoding plant cell wall-degrading enzymes in longhorned beetles.</title>
        <authorList>
            <person name="Shin N.R."/>
            <person name="Okamura Y."/>
            <person name="Kirsch R."/>
            <person name="Pauchet Y."/>
        </authorList>
    </citation>
    <scope>NUCLEOTIDE SEQUENCE</scope>
    <source>
        <strain evidence="2">MMC_N1</strain>
    </source>
</reference>
<dbReference type="Pfam" id="PF18199">
    <property type="entry name" value="Dynein_C"/>
    <property type="match status" value="1"/>
</dbReference>
<sequence length="264" mass="30262">MEEAKNKYPVDYTESMNTVLVQEMERFNKLYRVISSSLITMQRAIEGLVAMSPALEDFSSSLILGRIPTSWMGASYPSLKNLPNYIADFIARMEFLHTWFENGKPKTYWVSGFYFTQAFLTGVKQNYARKYTIPIDKLTFDFSILKMETSEISPSDGAYIYGLFTDGARWDRAAGKLAELFPKILQDVMPLIWLIPIKNIDYNPDRLELEGKRYTSPVYKTSLRKGTLSTTGHSTNYVLPVLLDTDLPISHWIKRSVALLCQLD</sequence>
<dbReference type="Proteomes" id="UP001162164">
    <property type="component" value="Unassembled WGS sequence"/>
</dbReference>
<keyword evidence="3" id="KW-1185">Reference proteome</keyword>
<dbReference type="EMBL" id="JAPWTJ010000947">
    <property type="protein sequence ID" value="KAJ8974697.1"/>
    <property type="molecule type" value="Genomic_DNA"/>
</dbReference>
<accession>A0ABQ9J9S7</accession>
<protein>
    <recommendedName>
        <fullName evidence="1">Dynein heavy chain C-terminal domain-containing protein</fullName>
    </recommendedName>
</protein>
<evidence type="ECO:0000259" key="1">
    <source>
        <dbReference type="Pfam" id="PF18199"/>
    </source>
</evidence>
<proteinExistence type="predicted"/>
<dbReference type="InterPro" id="IPR043160">
    <property type="entry name" value="Dynein_C_barrel"/>
</dbReference>
<dbReference type="PANTHER" id="PTHR46961:SF17">
    <property type="entry name" value="AAA+ ATPASE DOMAIN-CONTAINING PROTEIN"/>
    <property type="match status" value="1"/>
</dbReference>
<dbReference type="Gene3D" id="3.10.490.20">
    <property type="match status" value="1"/>
</dbReference>
<name>A0ABQ9J9S7_9CUCU</name>
<gene>
    <name evidence="2" type="ORF">NQ317_015226</name>
</gene>